<feature type="domain" description="Flagellin N-terminal" evidence="5">
    <location>
        <begin position="5"/>
        <end position="138"/>
    </location>
</feature>
<feature type="domain" description="Flagellar hook-associated protein 1 D2-like" evidence="6">
    <location>
        <begin position="199"/>
        <end position="284"/>
    </location>
</feature>
<dbReference type="RefSeq" id="WP_382179402.1">
    <property type="nucleotide sequence ID" value="NZ_JBHRXX010000010.1"/>
</dbReference>
<protein>
    <submittedName>
        <fullName evidence="7">Flagellar hook-associated protein FlgL</fullName>
    </submittedName>
</protein>
<evidence type="ECO:0000313" key="8">
    <source>
        <dbReference type="Proteomes" id="UP001595729"/>
    </source>
</evidence>
<dbReference type="InterPro" id="IPR001029">
    <property type="entry name" value="Flagellin_N"/>
</dbReference>
<evidence type="ECO:0000256" key="1">
    <source>
        <dbReference type="ARBA" id="ARBA00004365"/>
    </source>
</evidence>
<dbReference type="PRINTS" id="PR00207">
    <property type="entry name" value="FLAGELLIN"/>
</dbReference>
<dbReference type="Pfam" id="PF21158">
    <property type="entry name" value="flgK_1st_1"/>
    <property type="match status" value="1"/>
</dbReference>
<sequence>MRVATAHAYDTTIAQITKRQAEMAAQQERISSGKQVLRASDDPVAAALSEAVQTRLSRVQTDQRALESSRTSIQQAESALGEAGDLVQRVRELIIAGGNAGYGPAERQALAKEIEGLREQLFAAANRQNSSGQSLFGGLGGSPVPFVQEFGSGSNEVRFDGQRGQKAAGDNQLPNAMDGEAIWMRIPAGNGTFSIDLAAGNTGSLRADTGQVSDPSALTGHDYRIDFSGTAGAMQYSVVDVTTGTPVAGQTGMPYSSGSQIEFDGMSFQLTGDPRAGDQLDITPSTAPTDMFRVMQDAIDTLRLDNGSSGDAAQRTHNLGRALTELDAGHERMLMARAQAGEWLNRADAMDNMLGNREADHTIENSRLVDIDLVKAYSDFKTMEVGAQAALQSYASIQKLSLFQYLG</sequence>
<dbReference type="NCBIfam" id="TIGR02550">
    <property type="entry name" value="flagell_flgL"/>
    <property type="match status" value="1"/>
</dbReference>
<evidence type="ECO:0000259" key="6">
    <source>
        <dbReference type="Pfam" id="PF21158"/>
    </source>
</evidence>
<comment type="caution">
    <text evidence="7">The sequence shown here is derived from an EMBL/GenBank/DDBJ whole genome shotgun (WGS) entry which is preliminary data.</text>
</comment>
<keyword evidence="4" id="KW-0975">Bacterial flagellum</keyword>
<accession>A0ABV7WC70</accession>
<dbReference type="EMBL" id="JBHRXX010000010">
    <property type="protein sequence ID" value="MFC3686487.1"/>
    <property type="molecule type" value="Genomic_DNA"/>
</dbReference>
<reference evidence="8" key="1">
    <citation type="journal article" date="2019" name="Int. J. Syst. Evol. Microbiol.">
        <title>The Global Catalogue of Microorganisms (GCM) 10K type strain sequencing project: providing services to taxonomists for standard genome sequencing and annotation.</title>
        <authorList>
            <consortium name="The Broad Institute Genomics Platform"/>
            <consortium name="The Broad Institute Genome Sequencing Center for Infectious Disease"/>
            <person name="Wu L."/>
            <person name="Ma J."/>
        </authorList>
    </citation>
    <scope>NUCLEOTIDE SEQUENCE [LARGE SCALE GENOMIC DNA]</scope>
    <source>
        <strain evidence="8">KCTC 42501</strain>
    </source>
</reference>
<dbReference type="PANTHER" id="PTHR42792">
    <property type="entry name" value="FLAGELLIN"/>
    <property type="match status" value="1"/>
</dbReference>
<evidence type="ECO:0000256" key="4">
    <source>
        <dbReference type="ARBA" id="ARBA00023143"/>
    </source>
</evidence>
<keyword evidence="7" id="KW-0966">Cell projection</keyword>
<dbReference type="Proteomes" id="UP001595729">
    <property type="component" value="Unassembled WGS sequence"/>
</dbReference>
<dbReference type="Pfam" id="PF00669">
    <property type="entry name" value="Flagellin_N"/>
    <property type="match status" value="1"/>
</dbReference>
<keyword evidence="7" id="KW-0282">Flagellum</keyword>
<gene>
    <name evidence="7" type="primary">flgL</name>
    <name evidence="7" type="ORF">ACFOPI_23040</name>
</gene>
<dbReference type="PANTHER" id="PTHR42792:SF1">
    <property type="entry name" value="FLAGELLAR HOOK-ASSOCIATED PROTEIN 3"/>
    <property type="match status" value="1"/>
</dbReference>
<keyword evidence="8" id="KW-1185">Reference proteome</keyword>
<comment type="similarity">
    <text evidence="3">Belongs to the bacterial flagellin family.</text>
</comment>
<evidence type="ECO:0000256" key="2">
    <source>
        <dbReference type="ARBA" id="ARBA00004613"/>
    </source>
</evidence>
<dbReference type="SUPFAM" id="SSF64518">
    <property type="entry name" value="Phase 1 flagellin"/>
    <property type="match status" value="1"/>
</dbReference>
<dbReference type="InterPro" id="IPR049119">
    <property type="entry name" value="FlgK_D2-like"/>
</dbReference>
<keyword evidence="7" id="KW-0969">Cilium</keyword>
<proteinExistence type="inferred from homology"/>
<dbReference type="InterPro" id="IPR013384">
    <property type="entry name" value="Flagell_FlgL"/>
</dbReference>
<dbReference type="InterPro" id="IPR001492">
    <property type="entry name" value="Flagellin"/>
</dbReference>
<organism evidence="7 8">
    <name type="scientific">Hydrogenophaga luteola</name>
    <dbReference type="NCBI Taxonomy" id="1591122"/>
    <lineage>
        <taxon>Bacteria</taxon>
        <taxon>Pseudomonadati</taxon>
        <taxon>Pseudomonadota</taxon>
        <taxon>Betaproteobacteria</taxon>
        <taxon>Burkholderiales</taxon>
        <taxon>Comamonadaceae</taxon>
        <taxon>Hydrogenophaga</taxon>
    </lineage>
</organism>
<name>A0ABV7WC70_9BURK</name>
<evidence type="ECO:0000259" key="5">
    <source>
        <dbReference type="Pfam" id="PF00669"/>
    </source>
</evidence>
<comment type="subcellular location">
    <subcellularLocation>
        <location evidence="1">Bacterial flagellum</location>
    </subcellularLocation>
    <subcellularLocation>
        <location evidence="2">Secreted</location>
    </subcellularLocation>
</comment>
<evidence type="ECO:0000313" key="7">
    <source>
        <dbReference type="EMBL" id="MFC3686487.1"/>
    </source>
</evidence>
<dbReference type="Gene3D" id="1.20.1330.10">
    <property type="entry name" value="f41 fragment of flagellin, N-terminal domain"/>
    <property type="match status" value="1"/>
</dbReference>
<evidence type="ECO:0000256" key="3">
    <source>
        <dbReference type="ARBA" id="ARBA00005709"/>
    </source>
</evidence>